<gene>
    <name evidence="1" type="ORF">RPIT_11795</name>
</gene>
<dbReference type="Proteomes" id="UP000188324">
    <property type="component" value="Chromosome"/>
</dbReference>
<dbReference type="InterPro" id="IPR012551">
    <property type="entry name" value="DUF1707_SHOCT-like"/>
</dbReference>
<dbReference type="OrthoDB" id="3534574at2"/>
<dbReference type="STRING" id="1610493.RPIT_11795"/>
<dbReference type="Gene3D" id="3.30.1390.10">
    <property type="match status" value="1"/>
</dbReference>
<dbReference type="InterPro" id="IPR013823">
    <property type="entry name" value="Ribosomal_bL12_C"/>
</dbReference>
<dbReference type="SUPFAM" id="SSF54736">
    <property type="entry name" value="ClpS-like"/>
    <property type="match status" value="1"/>
</dbReference>
<proteinExistence type="predicted"/>
<evidence type="ECO:0000313" key="1">
    <source>
        <dbReference type="EMBL" id="AQP45397.1"/>
    </source>
</evidence>
<dbReference type="GO" id="GO:0003735">
    <property type="term" value="F:structural constituent of ribosome"/>
    <property type="evidence" value="ECO:0007669"/>
    <property type="project" value="InterPro"/>
</dbReference>
<organism evidence="1 2">
    <name type="scientific">Tessaracoccus flavus</name>
    <dbReference type="NCBI Taxonomy" id="1610493"/>
    <lineage>
        <taxon>Bacteria</taxon>
        <taxon>Bacillati</taxon>
        <taxon>Actinomycetota</taxon>
        <taxon>Actinomycetes</taxon>
        <taxon>Propionibacteriales</taxon>
        <taxon>Propionibacteriaceae</taxon>
        <taxon>Tessaracoccus</taxon>
    </lineage>
</organism>
<dbReference type="KEGG" id="tfl:RPIT_11795"/>
<reference evidence="1 2" key="1">
    <citation type="journal article" date="2016" name="Int. J. Syst. Evol. Microbiol.">
        <title>Tessaracoccus flavus sp. nov., isolated from the drainage system of a lindane-producing factory.</title>
        <authorList>
            <person name="Kumari R."/>
            <person name="Singh P."/>
            <person name="Schumann P."/>
            <person name="Lal R."/>
        </authorList>
    </citation>
    <scope>NUCLEOTIDE SEQUENCE [LARGE SCALE GENOMIC DNA]</scope>
    <source>
        <strain evidence="1 2">RP1T</strain>
    </source>
</reference>
<sequence>MTGGPHEFRIGDRERDDAVRLLSDHHSAGRLTVDEFSDRMAKALEARTMPELQGLFSDLPGPRPGAVPPMPPPPAAMEAYGAMENYGEPPTADPTPWYAQWWMILVAVGFTVVFDGSFGFIIPMMAIWLWVIYPSMQKRNRYQQVQMPRRPLTVEEQQRVMAEVRVGRKIQAIKLYRELTGAGLKEAKDTVDEWERRQIGY</sequence>
<dbReference type="AlphaFoldDB" id="A0A1Q2CH22"/>
<dbReference type="RefSeq" id="WP_077344321.1">
    <property type="nucleotide sequence ID" value="NZ_CP019605.1"/>
</dbReference>
<dbReference type="GO" id="GO:0006412">
    <property type="term" value="P:translation"/>
    <property type="evidence" value="ECO:0007669"/>
    <property type="project" value="InterPro"/>
</dbReference>
<evidence type="ECO:0000313" key="2">
    <source>
        <dbReference type="Proteomes" id="UP000188324"/>
    </source>
</evidence>
<protein>
    <submittedName>
        <fullName evidence="1">Uncharacterized protein</fullName>
    </submittedName>
</protein>
<name>A0A1Q2CH22_9ACTN</name>
<dbReference type="EMBL" id="CP019605">
    <property type="protein sequence ID" value="AQP45397.1"/>
    <property type="molecule type" value="Genomic_DNA"/>
</dbReference>
<keyword evidence="2" id="KW-1185">Reference proteome</keyword>
<accession>A0A1Q2CH22</accession>
<dbReference type="Pfam" id="PF08044">
    <property type="entry name" value="DUF1707"/>
    <property type="match status" value="1"/>
</dbReference>
<dbReference type="Pfam" id="PF00542">
    <property type="entry name" value="Ribosomal_L12"/>
    <property type="match status" value="1"/>
</dbReference>
<dbReference type="InterPro" id="IPR014719">
    <property type="entry name" value="Ribosomal_bL12_C/ClpS-like"/>
</dbReference>